<evidence type="ECO:0000256" key="2">
    <source>
        <dbReference type="ARBA" id="ARBA00004370"/>
    </source>
</evidence>
<dbReference type="PRINTS" id="PR00463">
    <property type="entry name" value="EP450I"/>
</dbReference>
<evidence type="ECO:0000256" key="6">
    <source>
        <dbReference type="ARBA" id="ARBA00023002"/>
    </source>
</evidence>
<dbReference type="GO" id="GO:0006082">
    <property type="term" value="P:organic acid metabolic process"/>
    <property type="evidence" value="ECO:0007669"/>
    <property type="project" value="TreeGrafter"/>
</dbReference>
<accession>A0A8T2LBC3</accession>
<dbReference type="GO" id="GO:0016020">
    <property type="term" value="C:membrane"/>
    <property type="evidence" value="ECO:0007669"/>
    <property type="project" value="UniProtKB-SubCell"/>
</dbReference>
<gene>
    <name evidence="13" type="primary">CYP2J2</name>
    <name evidence="13" type="ORF">AMEX_G16351</name>
</gene>
<dbReference type="InterPro" id="IPR050182">
    <property type="entry name" value="Cytochrome_P450_fam2"/>
</dbReference>
<evidence type="ECO:0000256" key="10">
    <source>
        <dbReference type="PIRSR" id="PIRSR602401-1"/>
    </source>
</evidence>
<reference evidence="13 14" key="1">
    <citation type="submission" date="2021-07" db="EMBL/GenBank/DDBJ databases">
        <authorList>
            <person name="Imarazene B."/>
            <person name="Zahm M."/>
            <person name="Klopp C."/>
            <person name="Cabau C."/>
            <person name="Beille S."/>
            <person name="Jouanno E."/>
            <person name="Castinel A."/>
            <person name="Lluch J."/>
            <person name="Gil L."/>
            <person name="Kuchtly C."/>
            <person name="Lopez Roques C."/>
            <person name="Donnadieu C."/>
            <person name="Parrinello H."/>
            <person name="Journot L."/>
            <person name="Du K."/>
            <person name="Schartl M."/>
            <person name="Retaux S."/>
            <person name="Guiguen Y."/>
        </authorList>
    </citation>
    <scope>NUCLEOTIDE SEQUENCE [LARGE SCALE GENOMIC DNA]</scope>
    <source>
        <strain evidence="13">Pach_M1</strain>
        <tissue evidence="13">Testis</tissue>
    </source>
</reference>
<evidence type="ECO:0000313" key="14">
    <source>
        <dbReference type="Proteomes" id="UP000752171"/>
    </source>
</evidence>
<keyword evidence="9 12" id="KW-0472">Membrane</keyword>
<evidence type="ECO:0000256" key="1">
    <source>
        <dbReference type="ARBA" id="ARBA00001971"/>
    </source>
</evidence>
<dbReference type="InterPro" id="IPR001128">
    <property type="entry name" value="Cyt_P450"/>
</dbReference>
<comment type="subcellular location">
    <subcellularLocation>
        <location evidence="2">Membrane</location>
    </subcellularLocation>
</comment>
<name>A0A8T2LBC3_ASTMX</name>
<proteinExistence type="inferred from homology"/>
<keyword evidence="5 10" id="KW-0479">Metal-binding</keyword>
<sequence length="502" mass="57479">MESVLRYLDWTSVGLALLGGLVSLVLLEIFRLNSSRSQSPPGPKPMLFVGNLPQFMKDKMGYIRSMPKYGEMCSMYLGRKPTIVLNSVQIAKEAFVQNGAVFSGRPSLPLIRWINKGYGIVMATYGNSWRQQRRFALHTLRDFGLGKKSVEERVAEEARYLIKEMLKQEGKPFYPIHPIMNAVSNIICSIVFGDRFEYDDRRFAELLEIINENIRFSGSPVAQIFNLVPFIKHLPGPQQKIRQNLDSLNKFIFDELEEHRKTLDPENPRDFIDSYLVEMKKQQGSNEDSTFHENNMVRSTIDLFAAGTETTANTLRWGLIYMMEHPDVQEHCHEEIVRVLGFDRFPSMDDRAQLPYTLATVHEIQRYANIVPLGVVHQTTQPTKLRGYHIPAGTNIMSNLTAIMADRDHWKFPNTFNPENFLDKKGQFCKNDSFLPFSLGPRVCLGETLARTELFIFFTSLIQQLKFSWPPGAPPLNMDGIVGVVRANLPFNTICRSRETTN</sequence>
<comment type="similarity">
    <text evidence="3 11">Belongs to the cytochrome P450 family.</text>
</comment>
<comment type="caution">
    <text evidence="13">The sequence shown here is derived from an EMBL/GenBank/DDBJ whole genome shotgun (WGS) entry which is preliminary data.</text>
</comment>
<dbReference type="PRINTS" id="PR00385">
    <property type="entry name" value="P450"/>
</dbReference>
<keyword evidence="4 10" id="KW-0349">Heme</keyword>
<evidence type="ECO:0000256" key="7">
    <source>
        <dbReference type="ARBA" id="ARBA00023004"/>
    </source>
</evidence>
<keyword evidence="8 11" id="KW-0503">Monooxygenase</keyword>
<evidence type="ECO:0000256" key="11">
    <source>
        <dbReference type="RuleBase" id="RU000461"/>
    </source>
</evidence>
<dbReference type="PROSITE" id="PS00086">
    <property type="entry name" value="CYTOCHROME_P450"/>
    <property type="match status" value="1"/>
</dbReference>
<dbReference type="SUPFAM" id="SSF48264">
    <property type="entry name" value="Cytochrome P450"/>
    <property type="match status" value="1"/>
</dbReference>
<keyword evidence="12" id="KW-0812">Transmembrane</keyword>
<dbReference type="Proteomes" id="UP000752171">
    <property type="component" value="Unassembled WGS sequence"/>
</dbReference>
<comment type="cofactor">
    <cofactor evidence="1 10">
        <name>heme</name>
        <dbReference type="ChEBI" id="CHEBI:30413"/>
    </cofactor>
</comment>
<dbReference type="InterPro" id="IPR017972">
    <property type="entry name" value="Cyt_P450_CS"/>
</dbReference>
<dbReference type="Pfam" id="PF00067">
    <property type="entry name" value="p450"/>
    <property type="match status" value="1"/>
</dbReference>
<dbReference type="InterPro" id="IPR036396">
    <property type="entry name" value="Cyt_P450_sf"/>
</dbReference>
<dbReference type="FunFam" id="1.10.630.10:FF:000004">
    <property type="entry name" value="cytochrome P450 2D15 isoform X1"/>
    <property type="match status" value="1"/>
</dbReference>
<dbReference type="PANTHER" id="PTHR24300">
    <property type="entry name" value="CYTOCHROME P450 508A4-RELATED"/>
    <property type="match status" value="1"/>
</dbReference>
<dbReference type="CDD" id="cd11026">
    <property type="entry name" value="CYP2"/>
    <property type="match status" value="1"/>
</dbReference>
<evidence type="ECO:0000256" key="5">
    <source>
        <dbReference type="ARBA" id="ARBA00022723"/>
    </source>
</evidence>
<protein>
    <submittedName>
        <fullName evidence="13">Cytochrome P450 2B4-like isoform X1</fullName>
    </submittedName>
</protein>
<dbReference type="PANTHER" id="PTHR24300:SF326">
    <property type="entry name" value="CYTOCHROME P450-RELATED"/>
    <property type="match status" value="1"/>
</dbReference>
<evidence type="ECO:0000256" key="4">
    <source>
        <dbReference type="ARBA" id="ARBA00022617"/>
    </source>
</evidence>
<dbReference type="GO" id="GO:0020037">
    <property type="term" value="F:heme binding"/>
    <property type="evidence" value="ECO:0007669"/>
    <property type="project" value="InterPro"/>
</dbReference>
<dbReference type="GO" id="GO:0005506">
    <property type="term" value="F:iron ion binding"/>
    <property type="evidence" value="ECO:0007669"/>
    <property type="project" value="InterPro"/>
</dbReference>
<organism evidence="13 14">
    <name type="scientific">Astyanax mexicanus</name>
    <name type="common">Blind cave fish</name>
    <name type="synonym">Astyanax fasciatus mexicanus</name>
    <dbReference type="NCBI Taxonomy" id="7994"/>
    <lineage>
        <taxon>Eukaryota</taxon>
        <taxon>Metazoa</taxon>
        <taxon>Chordata</taxon>
        <taxon>Craniata</taxon>
        <taxon>Vertebrata</taxon>
        <taxon>Euteleostomi</taxon>
        <taxon>Actinopterygii</taxon>
        <taxon>Neopterygii</taxon>
        <taxon>Teleostei</taxon>
        <taxon>Ostariophysi</taxon>
        <taxon>Characiformes</taxon>
        <taxon>Characoidei</taxon>
        <taxon>Acestrorhamphidae</taxon>
        <taxon>Acestrorhamphinae</taxon>
        <taxon>Astyanax</taxon>
    </lineage>
</organism>
<dbReference type="GO" id="GO:0006805">
    <property type="term" value="P:xenobiotic metabolic process"/>
    <property type="evidence" value="ECO:0007669"/>
    <property type="project" value="TreeGrafter"/>
</dbReference>
<dbReference type="GO" id="GO:0005737">
    <property type="term" value="C:cytoplasm"/>
    <property type="evidence" value="ECO:0007669"/>
    <property type="project" value="TreeGrafter"/>
</dbReference>
<evidence type="ECO:0000256" key="3">
    <source>
        <dbReference type="ARBA" id="ARBA00010617"/>
    </source>
</evidence>
<keyword evidence="7 10" id="KW-0408">Iron</keyword>
<evidence type="ECO:0000256" key="12">
    <source>
        <dbReference type="SAM" id="Phobius"/>
    </source>
</evidence>
<evidence type="ECO:0000256" key="8">
    <source>
        <dbReference type="ARBA" id="ARBA00023033"/>
    </source>
</evidence>
<dbReference type="AlphaFoldDB" id="A0A8T2LBC3"/>
<dbReference type="GO" id="GO:0016712">
    <property type="term" value="F:oxidoreductase activity, acting on paired donors, with incorporation or reduction of molecular oxygen, reduced flavin or flavoprotein as one donor, and incorporation of one atom of oxygen"/>
    <property type="evidence" value="ECO:0007669"/>
    <property type="project" value="TreeGrafter"/>
</dbReference>
<keyword evidence="12" id="KW-1133">Transmembrane helix</keyword>
<feature type="transmembrane region" description="Helical" evidence="12">
    <location>
        <begin position="12"/>
        <end position="30"/>
    </location>
</feature>
<evidence type="ECO:0000313" key="13">
    <source>
        <dbReference type="EMBL" id="KAG9269328.1"/>
    </source>
</evidence>
<evidence type="ECO:0000256" key="9">
    <source>
        <dbReference type="ARBA" id="ARBA00023136"/>
    </source>
</evidence>
<feature type="binding site" description="axial binding residue" evidence="10">
    <location>
        <position position="444"/>
    </location>
    <ligand>
        <name>heme</name>
        <dbReference type="ChEBI" id="CHEBI:30413"/>
    </ligand>
    <ligandPart>
        <name>Fe</name>
        <dbReference type="ChEBI" id="CHEBI:18248"/>
    </ligandPart>
</feature>
<dbReference type="EMBL" id="JAICCE010000013">
    <property type="protein sequence ID" value="KAG9269328.1"/>
    <property type="molecule type" value="Genomic_DNA"/>
</dbReference>
<dbReference type="Gene3D" id="1.10.630.10">
    <property type="entry name" value="Cytochrome P450"/>
    <property type="match status" value="1"/>
</dbReference>
<keyword evidence="6 11" id="KW-0560">Oxidoreductase</keyword>
<dbReference type="InterPro" id="IPR002401">
    <property type="entry name" value="Cyt_P450_E_grp-I"/>
</dbReference>